<dbReference type="GO" id="GO:0009272">
    <property type="term" value="P:fungal-type cell wall biogenesis"/>
    <property type="evidence" value="ECO:0007669"/>
    <property type="project" value="TreeGrafter"/>
</dbReference>
<evidence type="ECO:0000256" key="7">
    <source>
        <dbReference type="ARBA" id="ARBA00023136"/>
    </source>
</evidence>
<evidence type="ECO:0000256" key="9">
    <source>
        <dbReference type="ARBA" id="ARBA00023295"/>
    </source>
</evidence>
<keyword evidence="9 10" id="KW-0326">Glycosidase</keyword>
<evidence type="ECO:0000313" key="13">
    <source>
        <dbReference type="EMBL" id="KAH1906922.1"/>
    </source>
</evidence>
<gene>
    <name evidence="13" type="ORF">KXV57_004982</name>
</gene>
<keyword evidence="7 12" id="KW-0472">Membrane</keyword>
<dbReference type="GO" id="GO:0012505">
    <property type="term" value="C:endomembrane system"/>
    <property type="evidence" value="ECO:0007669"/>
    <property type="project" value="UniProtKB-SubCell"/>
</dbReference>
<comment type="caution">
    <text evidence="13">The sequence shown here is derived from an EMBL/GenBank/DDBJ whole genome shotgun (WGS) entry which is preliminary data.</text>
</comment>
<feature type="region of interest" description="Disordered" evidence="11">
    <location>
        <begin position="423"/>
        <end position="453"/>
    </location>
</feature>
<dbReference type="InterPro" id="IPR005198">
    <property type="entry name" value="Glyco_hydro_76"/>
</dbReference>
<keyword evidence="8" id="KW-0325">Glycoprotein</keyword>
<evidence type="ECO:0000256" key="5">
    <source>
        <dbReference type="ARBA" id="ARBA00022729"/>
    </source>
</evidence>
<dbReference type="EC" id="3.2.1.101" evidence="4 10"/>
<comment type="subcellular location">
    <subcellularLocation>
        <location evidence="2">Endomembrane system</location>
    </subcellularLocation>
</comment>
<dbReference type="InterPro" id="IPR008928">
    <property type="entry name" value="6-hairpin_glycosidase_sf"/>
</dbReference>
<evidence type="ECO:0000313" key="14">
    <source>
        <dbReference type="Proteomes" id="UP000813423"/>
    </source>
</evidence>
<dbReference type="FunFam" id="1.50.10.20:FF:000006">
    <property type="entry name" value="Mannan endo-1,6-alpha-mannosidase"/>
    <property type="match status" value="1"/>
</dbReference>
<evidence type="ECO:0000256" key="4">
    <source>
        <dbReference type="ARBA" id="ARBA00012350"/>
    </source>
</evidence>
<dbReference type="PIRSF" id="PIRSF016302">
    <property type="entry name" value="Man_a_manosd"/>
    <property type="match status" value="1"/>
</dbReference>
<evidence type="ECO:0000256" key="12">
    <source>
        <dbReference type="SAM" id="Phobius"/>
    </source>
</evidence>
<dbReference type="PANTHER" id="PTHR12145:SF37">
    <property type="entry name" value="MANNAN ENDO-1,6-ALPHA-MANNOSIDASE"/>
    <property type="match status" value="1"/>
</dbReference>
<evidence type="ECO:0000256" key="8">
    <source>
        <dbReference type="ARBA" id="ARBA00023180"/>
    </source>
</evidence>
<evidence type="ECO:0000256" key="10">
    <source>
        <dbReference type="PIRNR" id="PIRNR016302"/>
    </source>
</evidence>
<accession>A0A8H4IDQ7</accession>
<dbReference type="AlphaFoldDB" id="A0A8H4IDQ7"/>
<comment type="similarity">
    <text evidence="3 10">Belongs to the glycosyl hydrolase 76 family.</text>
</comment>
<dbReference type="Gene3D" id="1.50.10.20">
    <property type="match status" value="1"/>
</dbReference>
<dbReference type="EMBL" id="JAIBSC010000032">
    <property type="protein sequence ID" value="KAH1906922.1"/>
    <property type="molecule type" value="Genomic_DNA"/>
</dbReference>
<evidence type="ECO:0000256" key="2">
    <source>
        <dbReference type="ARBA" id="ARBA00004308"/>
    </source>
</evidence>
<organism evidence="13 14">
    <name type="scientific">Aspergillus fumigatus</name>
    <name type="common">Neosartorya fumigata</name>
    <dbReference type="NCBI Taxonomy" id="746128"/>
    <lineage>
        <taxon>Eukaryota</taxon>
        <taxon>Fungi</taxon>
        <taxon>Dikarya</taxon>
        <taxon>Ascomycota</taxon>
        <taxon>Pezizomycotina</taxon>
        <taxon>Eurotiomycetes</taxon>
        <taxon>Eurotiomycetidae</taxon>
        <taxon>Eurotiales</taxon>
        <taxon>Aspergillaceae</taxon>
        <taxon>Aspergillus</taxon>
        <taxon>Aspergillus subgen. Fumigati</taxon>
    </lineage>
</organism>
<dbReference type="Proteomes" id="UP000813423">
    <property type="component" value="Unassembled WGS sequence"/>
</dbReference>
<dbReference type="GO" id="GO:0008496">
    <property type="term" value="F:mannan endo-1,6-alpha-mannosidase activity"/>
    <property type="evidence" value="ECO:0007669"/>
    <property type="project" value="UniProtKB-UniRule"/>
</dbReference>
<feature type="transmembrane region" description="Helical" evidence="12">
    <location>
        <begin position="462"/>
        <end position="482"/>
    </location>
</feature>
<proteinExistence type="inferred from homology"/>
<sequence>MFTHPAPQPSNSDALLNRLISENIAMRLQSLPRLGWNALWTTLIFSSLAQAIDVDINDDQSIKNAASTAAYGAMSYYHGNESGQIPGAFPTKWWEGSALFMAMLQYQYFTGDHTYNSDVSLGLQWQAGDGDYMPSNYSSYLGNDDQMFWGLAAMLAAELQFPDRSEGYSWLSLAQGVYNTQVDRWDTSTCGGGLRWQIYTYQAGYTMKNAISNGGLFQLAARLARYTNNHTYYEWAEKVWDWSCSSPLLNNKTWSVADSTNIEDGCESQGNNQWSYNYGTYLMGAAYMWNYTNGTNSKWATAVDGLLNNTLDIFFPAKYGGNIMSEVLCEPNEVCNDNEILFKGLVTSWLAFTALLVPSTYDRILPKLQGSAVAAGATCTGNGNNSCGVRWYTSKWDGWTGMEEQISVTDVLSVSLITTKHKGPVTSTTGGNSTSNPTAGSGDKSGQTTPTRKITMGDKAGASILTIGLVVGWVSLIAFMIIGGK</sequence>
<name>A0A8H4IDQ7_ASPFM</name>
<reference evidence="13" key="1">
    <citation type="submission" date="2021-08" db="EMBL/GenBank/DDBJ databases">
        <title>Global Aspergillus fumigatus from environmental and clinical sources.</title>
        <authorList>
            <person name="Barber A."/>
            <person name="Sae-Ong T."/>
        </authorList>
    </citation>
    <scope>NUCLEOTIDE SEQUENCE</scope>
    <source>
        <strain evidence="13">NRZ-2016-071</strain>
    </source>
</reference>
<keyword evidence="12" id="KW-1133">Transmembrane helix</keyword>
<dbReference type="SUPFAM" id="SSF48208">
    <property type="entry name" value="Six-hairpin glycosidases"/>
    <property type="match status" value="1"/>
</dbReference>
<dbReference type="Pfam" id="PF03663">
    <property type="entry name" value="Glyco_hydro_76"/>
    <property type="match status" value="1"/>
</dbReference>
<protein>
    <recommendedName>
        <fullName evidence="4 10">Mannan endo-1,6-alpha-mannosidase</fullName>
        <ecNumber evidence="4 10">3.2.1.101</ecNumber>
    </recommendedName>
</protein>
<dbReference type="PANTHER" id="PTHR12145">
    <property type="entry name" value="MANNAN ENDO-1,6-ALPHA-MANNOSIDASE DCW1"/>
    <property type="match status" value="1"/>
</dbReference>
<evidence type="ECO:0000256" key="11">
    <source>
        <dbReference type="SAM" id="MobiDB-lite"/>
    </source>
</evidence>
<keyword evidence="5" id="KW-0732">Signal</keyword>
<dbReference type="InterPro" id="IPR014480">
    <property type="entry name" value="Mannan-1_6-alpha_mannosidase"/>
</dbReference>
<evidence type="ECO:0000256" key="1">
    <source>
        <dbReference type="ARBA" id="ARBA00001452"/>
    </source>
</evidence>
<keyword evidence="6 10" id="KW-0378">Hydrolase</keyword>
<keyword evidence="12" id="KW-0812">Transmembrane</keyword>
<comment type="catalytic activity">
    <reaction evidence="1 10">
        <text>Random hydrolysis of (1-&gt;6)-alpha-D-mannosidic linkages in unbranched (1-&gt;6)-mannans.</text>
        <dbReference type="EC" id="3.2.1.101"/>
    </reaction>
</comment>
<evidence type="ECO:0000256" key="3">
    <source>
        <dbReference type="ARBA" id="ARBA00009699"/>
    </source>
</evidence>
<evidence type="ECO:0000256" key="6">
    <source>
        <dbReference type="ARBA" id="ARBA00022801"/>
    </source>
</evidence>
<dbReference type="GO" id="GO:0016052">
    <property type="term" value="P:carbohydrate catabolic process"/>
    <property type="evidence" value="ECO:0007669"/>
    <property type="project" value="InterPro"/>
</dbReference>
<feature type="compositionally biased region" description="Low complexity" evidence="11">
    <location>
        <begin position="424"/>
        <end position="442"/>
    </location>
</feature>